<dbReference type="NCBIfam" id="TIGR01222">
    <property type="entry name" value="minC"/>
    <property type="match status" value="1"/>
</dbReference>
<evidence type="ECO:0000259" key="7">
    <source>
        <dbReference type="Pfam" id="PF03775"/>
    </source>
</evidence>
<sequence length="242" mass="25543">MTIAVRPRPSLRFRGRSFMALVLAPEVPLRDWLEDLDAVSERSPGFFSGRPIIADVSNLKPSKSELKFLLAAFRMRNIRIIGLEGAAPENVEPDMPPQITGGKPAGEIDVTDAAGTADAAVAAASAFSPQPSAEKSLMIEGSVRSGQSILHPEGDVTVLGSVASGAEIVAGGSIHVYGALRGRAIAGCTGNGRARIFCRKFEAELIAIDGLYKTADDLGTKFHGQPIQVHLDGDSIILQTLD</sequence>
<comment type="similarity">
    <text evidence="1 6">Belongs to the MinC family.</text>
</comment>
<dbReference type="InterPro" id="IPR005526">
    <property type="entry name" value="Septum_form_inhib_MinC_C"/>
</dbReference>
<dbReference type="EMBL" id="LCYG01000016">
    <property type="protein sequence ID" value="KLK94122.1"/>
    <property type="molecule type" value="Genomic_DNA"/>
</dbReference>
<evidence type="ECO:0000313" key="9">
    <source>
        <dbReference type="Proteomes" id="UP000035489"/>
    </source>
</evidence>
<dbReference type="HAMAP" id="MF_00267">
    <property type="entry name" value="MinC"/>
    <property type="match status" value="1"/>
</dbReference>
<keyword evidence="3 6" id="KW-0717">Septation</keyword>
<dbReference type="GO" id="GO:0000902">
    <property type="term" value="P:cell morphogenesis"/>
    <property type="evidence" value="ECO:0007669"/>
    <property type="project" value="InterPro"/>
</dbReference>
<evidence type="ECO:0000256" key="6">
    <source>
        <dbReference type="HAMAP-Rule" id="MF_00267"/>
    </source>
</evidence>
<evidence type="ECO:0000256" key="5">
    <source>
        <dbReference type="ARBA" id="ARBA00025606"/>
    </source>
</evidence>
<dbReference type="InterPro" id="IPR013033">
    <property type="entry name" value="MinC"/>
</dbReference>
<evidence type="ECO:0000256" key="2">
    <source>
        <dbReference type="ARBA" id="ARBA00022618"/>
    </source>
</evidence>
<reference evidence="8 9" key="1">
    <citation type="submission" date="2015-05" db="EMBL/GenBank/DDBJ databases">
        <title>Draft genome sequence of Microvirga vignae strain BR3299, a novel nitrogen fixing bacteria isolated from Brazil semi-aired region.</title>
        <authorList>
            <person name="Zilli J.E."/>
            <person name="Passos S.R."/>
            <person name="Leite J."/>
            <person name="Baldani J.I."/>
            <person name="Xavier G.R."/>
            <person name="Rumjaneck N.G."/>
            <person name="Simoes-Araujo J.L."/>
        </authorList>
    </citation>
    <scope>NUCLEOTIDE SEQUENCE [LARGE SCALE GENOMIC DNA]</scope>
    <source>
        <strain evidence="8 9">BR3299</strain>
    </source>
</reference>
<proteinExistence type="inferred from homology"/>
<comment type="function">
    <text evidence="5 6">Cell division inhibitor that blocks the formation of polar Z ring septums. Rapidly oscillates between the poles of the cell to destabilize FtsZ filaments that have formed before they mature into polar Z rings. Prevents FtsZ polymerization.</text>
</comment>
<dbReference type="STRING" id="1225564.AA309_06680"/>
<evidence type="ECO:0000313" key="8">
    <source>
        <dbReference type="EMBL" id="KLK94122.1"/>
    </source>
</evidence>
<dbReference type="SUPFAM" id="SSF63848">
    <property type="entry name" value="Cell-division inhibitor MinC, C-terminal domain"/>
    <property type="match status" value="1"/>
</dbReference>
<evidence type="ECO:0000256" key="1">
    <source>
        <dbReference type="ARBA" id="ARBA00006291"/>
    </source>
</evidence>
<name>A0A0H1RN68_9HYPH</name>
<dbReference type="GO" id="GO:0000917">
    <property type="term" value="P:division septum assembly"/>
    <property type="evidence" value="ECO:0007669"/>
    <property type="project" value="UniProtKB-KW"/>
</dbReference>
<dbReference type="InterPro" id="IPR016098">
    <property type="entry name" value="CAP/MinC_C"/>
</dbReference>
<keyword evidence="4 6" id="KW-0131">Cell cycle</keyword>
<organism evidence="8 9">
    <name type="scientific">Microvirga vignae</name>
    <dbReference type="NCBI Taxonomy" id="1225564"/>
    <lineage>
        <taxon>Bacteria</taxon>
        <taxon>Pseudomonadati</taxon>
        <taxon>Pseudomonadota</taxon>
        <taxon>Alphaproteobacteria</taxon>
        <taxon>Hyphomicrobiales</taxon>
        <taxon>Methylobacteriaceae</taxon>
        <taxon>Microvirga</taxon>
    </lineage>
</organism>
<keyword evidence="9" id="KW-1185">Reference proteome</keyword>
<dbReference type="Gene3D" id="2.160.20.70">
    <property type="match status" value="1"/>
</dbReference>
<dbReference type="Proteomes" id="UP000035489">
    <property type="component" value="Unassembled WGS sequence"/>
</dbReference>
<comment type="subunit">
    <text evidence="6">Interacts with MinD and FtsZ.</text>
</comment>
<feature type="domain" description="Septum formation inhibitor MinC C-terminal" evidence="7">
    <location>
        <begin position="139"/>
        <end position="238"/>
    </location>
</feature>
<evidence type="ECO:0000256" key="4">
    <source>
        <dbReference type="ARBA" id="ARBA00023306"/>
    </source>
</evidence>
<dbReference type="PANTHER" id="PTHR34108:SF1">
    <property type="entry name" value="SEPTUM SITE-DETERMINING PROTEIN MINC"/>
    <property type="match status" value="1"/>
</dbReference>
<dbReference type="InterPro" id="IPR036145">
    <property type="entry name" value="MinC_C_sf"/>
</dbReference>
<dbReference type="GO" id="GO:1901891">
    <property type="term" value="P:regulation of cell septum assembly"/>
    <property type="evidence" value="ECO:0007669"/>
    <property type="project" value="InterPro"/>
</dbReference>
<dbReference type="PATRIC" id="fig|1225564.3.peg.1818"/>
<dbReference type="PANTHER" id="PTHR34108">
    <property type="entry name" value="SEPTUM SITE-DETERMINING PROTEIN MINC"/>
    <property type="match status" value="1"/>
</dbReference>
<gene>
    <name evidence="6" type="primary">minC</name>
    <name evidence="8" type="ORF">AA309_06680</name>
</gene>
<dbReference type="Gene3D" id="3.30.70.260">
    <property type="match status" value="1"/>
</dbReference>
<keyword evidence="2 6" id="KW-0132">Cell division</keyword>
<evidence type="ECO:0000256" key="3">
    <source>
        <dbReference type="ARBA" id="ARBA00023210"/>
    </source>
</evidence>
<dbReference type="Pfam" id="PF03775">
    <property type="entry name" value="MinC_C"/>
    <property type="match status" value="1"/>
</dbReference>
<comment type="caution">
    <text evidence="8">The sequence shown here is derived from an EMBL/GenBank/DDBJ whole genome shotgun (WGS) entry which is preliminary data.</text>
</comment>
<accession>A0A0H1RN68</accession>
<protein>
    <recommendedName>
        <fullName evidence="6">Probable septum site-determining protein MinC</fullName>
    </recommendedName>
</protein>
<dbReference type="AlphaFoldDB" id="A0A0H1RN68"/>